<dbReference type="SUPFAM" id="SSF56059">
    <property type="entry name" value="Glutathione synthetase ATP-binding domain-like"/>
    <property type="match status" value="1"/>
</dbReference>
<dbReference type="Gene3D" id="3.30.470.20">
    <property type="entry name" value="ATP-grasp fold, B domain"/>
    <property type="match status" value="1"/>
</dbReference>
<name>A0A0M9DJY2_9BACI</name>
<keyword evidence="4" id="KW-1185">Reference proteome</keyword>
<evidence type="ECO:0000256" key="1">
    <source>
        <dbReference type="PROSITE-ProRule" id="PRU00409"/>
    </source>
</evidence>
<evidence type="ECO:0000313" key="3">
    <source>
        <dbReference type="EMBL" id="KOY81930.1"/>
    </source>
</evidence>
<dbReference type="PROSITE" id="PS50975">
    <property type="entry name" value="ATP_GRASP"/>
    <property type="match status" value="1"/>
</dbReference>
<accession>A0A0M9DJY2</accession>
<evidence type="ECO:0000259" key="2">
    <source>
        <dbReference type="PROSITE" id="PS50975"/>
    </source>
</evidence>
<dbReference type="GO" id="GO:0046872">
    <property type="term" value="F:metal ion binding"/>
    <property type="evidence" value="ECO:0007669"/>
    <property type="project" value="InterPro"/>
</dbReference>
<sequence>MAIEHSFLPVLLGNEMNAYGMARAFYEAYGVKPLALNHTNMEKIQQSDLMTFYEVPKLHREEQFVATLKAIAQEFAAKKLLLLACDEFYVKRIVARKEELSEDFMIPYVDEALAHQLLTRESMYELCEQFGFQYPATHVCTVNNYEEYEDMPFDYPVVIKPLNMTKYATCIFPGKKKVYIAYNKEEKDRIFHAIYKESAYRDDMMIQQYIPGEDANMRVVNAYVGQDGQVKLLAIGNPILEEHSPEGIGRYVAIITTYHRELMDTVKSFLETIQFQGFATFDMKYDDRDGQYKLLSIELHNELSNYYVTASGYNLLQYVADDFIRGSKQSLTYVQNKHLWTIVPNGVLFKYVQNEQLVIEAKSLIRQGMATDSIFNYKDMNAKRWLNITLDNLNFYRKYKKYFNNKGLSNS</sequence>
<reference evidence="3 4" key="1">
    <citation type="submission" date="2015-07" db="EMBL/GenBank/DDBJ databases">
        <title>Genome sequencing project for genomic taxonomy and phylogenomics of Bacillus-like bacteria.</title>
        <authorList>
            <person name="Liu B."/>
            <person name="Wang J."/>
            <person name="Zhu Y."/>
            <person name="Liu G."/>
            <person name="Chen Q."/>
            <person name="Chen Z."/>
            <person name="Che J."/>
            <person name="Ge C."/>
            <person name="Shi H."/>
            <person name="Pan Z."/>
            <person name="Liu X."/>
        </authorList>
    </citation>
    <scope>NUCLEOTIDE SEQUENCE [LARGE SCALE GENOMIC DNA]</scope>
    <source>
        <strain evidence="3 4">DSM 54</strain>
    </source>
</reference>
<dbReference type="OrthoDB" id="5420347at2"/>
<organism evidence="3 4">
    <name type="scientific">Lysinibacillus macroides</name>
    <dbReference type="NCBI Taxonomy" id="33935"/>
    <lineage>
        <taxon>Bacteria</taxon>
        <taxon>Bacillati</taxon>
        <taxon>Bacillota</taxon>
        <taxon>Bacilli</taxon>
        <taxon>Bacillales</taxon>
        <taxon>Bacillaceae</taxon>
        <taxon>Lysinibacillus</taxon>
    </lineage>
</organism>
<keyword evidence="1" id="KW-0067">ATP-binding</keyword>
<keyword evidence="1" id="KW-0547">Nucleotide-binding</keyword>
<proteinExistence type="predicted"/>
<comment type="caution">
    <text evidence="3">The sequence shown here is derived from an EMBL/GenBank/DDBJ whole genome shotgun (WGS) entry which is preliminary data.</text>
</comment>
<dbReference type="Proteomes" id="UP000037977">
    <property type="component" value="Unassembled WGS sequence"/>
</dbReference>
<dbReference type="InterPro" id="IPR011761">
    <property type="entry name" value="ATP-grasp"/>
</dbReference>
<dbReference type="STRING" id="33935.ADM90_13605"/>
<protein>
    <recommendedName>
        <fullName evidence="2">ATP-grasp domain-containing protein</fullName>
    </recommendedName>
</protein>
<feature type="domain" description="ATP-grasp" evidence="2">
    <location>
        <begin position="124"/>
        <end position="324"/>
    </location>
</feature>
<dbReference type="AlphaFoldDB" id="A0A0M9DJY2"/>
<dbReference type="GO" id="GO:0005524">
    <property type="term" value="F:ATP binding"/>
    <property type="evidence" value="ECO:0007669"/>
    <property type="project" value="UniProtKB-UniRule"/>
</dbReference>
<dbReference type="RefSeq" id="WP_053995501.1">
    <property type="nucleotide sequence ID" value="NZ_CP065643.1"/>
</dbReference>
<gene>
    <name evidence="3" type="ORF">ADM90_13605</name>
</gene>
<dbReference type="EMBL" id="LGCI01000008">
    <property type="protein sequence ID" value="KOY81930.1"/>
    <property type="molecule type" value="Genomic_DNA"/>
</dbReference>
<evidence type="ECO:0000313" key="4">
    <source>
        <dbReference type="Proteomes" id="UP000037977"/>
    </source>
</evidence>
<dbReference type="PATRIC" id="fig|33935.3.peg.3575"/>